<evidence type="ECO:0008006" key="4">
    <source>
        <dbReference type="Google" id="ProtNLM"/>
    </source>
</evidence>
<accession>A0A3M7HBH4</accession>
<proteinExistence type="predicted"/>
<dbReference type="VEuPathDB" id="FungiDB:BTJ68_09771"/>
<gene>
    <name evidence="2" type="ORF">D0860_03738</name>
</gene>
<dbReference type="Proteomes" id="UP000280598">
    <property type="component" value="Unassembled WGS sequence"/>
</dbReference>
<reference evidence="2 3" key="1">
    <citation type="journal article" date="2018" name="BMC Genomics">
        <title>Genomic evidence for intraspecific hybridization in a clonal and extremely halotolerant yeast.</title>
        <authorList>
            <person name="Gostincar C."/>
            <person name="Stajich J.E."/>
            <person name="Zupancic J."/>
            <person name="Zalar P."/>
            <person name="Gunde-Cimerman N."/>
        </authorList>
    </citation>
    <scope>NUCLEOTIDE SEQUENCE [LARGE SCALE GENOMIC DNA]</scope>
    <source>
        <strain evidence="2 3">EXF-562</strain>
    </source>
</reference>
<feature type="region of interest" description="Disordered" evidence="1">
    <location>
        <begin position="216"/>
        <end position="246"/>
    </location>
</feature>
<sequence>MANKATESAEPDFAEALTNDRFIKVYVGEGPPFLVQQLLLESLSYYFARALQRDRFSEGIHGELRIEGDDRRTWQILLHWLFKGMLPCQVKDDPDLLIDLWIVGDKYDVDALQNDAMYALLEYLDTTLDDITLPLATMKDGIDRTTPGTVLRKVLAEEILRATCCDRSASSVDFIPWDAGGLASDLLQASDACDQHGWSYLLNRFDQTSMRWQDSMLPGGRLGRDSSVVQPRKKRTKLSHKRLRGT</sequence>
<feature type="compositionally biased region" description="Basic residues" evidence="1">
    <location>
        <begin position="231"/>
        <end position="246"/>
    </location>
</feature>
<dbReference type="SUPFAM" id="SSF54695">
    <property type="entry name" value="POZ domain"/>
    <property type="match status" value="1"/>
</dbReference>
<comment type="caution">
    <text evidence="2">The sequence shown here is derived from an EMBL/GenBank/DDBJ whole genome shotgun (WGS) entry which is preliminary data.</text>
</comment>
<dbReference type="EMBL" id="QWIS01000061">
    <property type="protein sequence ID" value="RMZ10664.1"/>
    <property type="molecule type" value="Genomic_DNA"/>
</dbReference>
<dbReference type="InterPro" id="IPR011333">
    <property type="entry name" value="SKP1/BTB/POZ_sf"/>
</dbReference>
<evidence type="ECO:0000313" key="3">
    <source>
        <dbReference type="Proteomes" id="UP000280598"/>
    </source>
</evidence>
<dbReference type="CDD" id="cd18186">
    <property type="entry name" value="BTB_POZ_ZBTB_KLHL-like"/>
    <property type="match status" value="1"/>
</dbReference>
<organism evidence="2 3">
    <name type="scientific">Hortaea werneckii</name>
    <name type="common">Black yeast</name>
    <name type="synonym">Cladosporium werneckii</name>
    <dbReference type="NCBI Taxonomy" id="91943"/>
    <lineage>
        <taxon>Eukaryota</taxon>
        <taxon>Fungi</taxon>
        <taxon>Dikarya</taxon>
        <taxon>Ascomycota</taxon>
        <taxon>Pezizomycotina</taxon>
        <taxon>Dothideomycetes</taxon>
        <taxon>Dothideomycetidae</taxon>
        <taxon>Mycosphaerellales</taxon>
        <taxon>Teratosphaeriaceae</taxon>
        <taxon>Hortaea</taxon>
    </lineage>
</organism>
<dbReference type="AlphaFoldDB" id="A0A3M7HBH4"/>
<name>A0A3M7HBH4_HORWE</name>
<evidence type="ECO:0000256" key="1">
    <source>
        <dbReference type="SAM" id="MobiDB-lite"/>
    </source>
</evidence>
<protein>
    <recommendedName>
        <fullName evidence="4">BTB domain-containing protein</fullName>
    </recommendedName>
</protein>
<evidence type="ECO:0000313" key="2">
    <source>
        <dbReference type="EMBL" id="RMZ10664.1"/>
    </source>
</evidence>
<dbReference type="Gene3D" id="3.30.710.10">
    <property type="entry name" value="Potassium Channel Kv1.1, Chain A"/>
    <property type="match status" value="1"/>
</dbReference>